<evidence type="ECO:0000313" key="8">
    <source>
        <dbReference type="EMBL" id="SBP03968.1"/>
    </source>
</evidence>
<dbReference type="InterPro" id="IPR026521">
    <property type="entry name" value="THAP2"/>
</dbReference>
<dbReference type="GO" id="GO:0008270">
    <property type="term" value="F:zinc ion binding"/>
    <property type="evidence" value="ECO:0007669"/>
    <property type="project" value="UniProtKB-KW"/>
</dbReference>
<keyword evidence="1" id="KW-0479">Metal-binding</keyword>
<keyword evidence="2 5" id="KW-0863">Zinc-finger</keyword>
<keyword evidence="4 5" id="KW-0238">DNA-binding</keyword>
<dbReference type="SMART" id="SM00980">
    <property type="entry name" value="THAP"/>
    <property type="match status" value="1"/>
</dbReference>
<evidence type="ECO:0000256" key="4">
    <source>
        <dbReference type="ARBA" id="ARBA00023125"/>
    </source>
</evidence>
<feature type="non-terminal residue" evidence="8">
    <location>
        <position position="1"/>
    </location>
</feature>
<evidence type="ECO:0000259" key="7">
    <source>
        <dbReference type="PROSITE" id="PS50950"/>
    </source>
</evidence>
<reference evidence="8" key="2">
    <citation type="submission" date="2016-06" db="EMBL/GenBank/DDBJ databases">
        <title>The genome of a short-lived fish provides insights into sex chromosome evolution and the genetic control of aging.</title>
        <authorList>
            <person name="Reichwald K."/>
            <person name="Felder M."/>
            <person name="Petzold A."/>
            <person name="Koch P."/>
            <person name="Groth M."/>
            <person name="Platzer M."/>
        </authorList>
    </citation>
    <scope>NUCLEOTIDE SEQUENCE</scope>
    <source>
        <tissue evidence="8">Brain</tissue>
    </source>
</reference>
<dbReference type="PANTHER" id="PTHR47696">
    <property type="entry name" value="THAP DOMAIN-CONTAINING PROTEIN 2"/>
    <property type="match status" value="1"/>
</dbReference>
<feature type="compositionally biased region" description="Acidic residues" evidence="6">
    <location>
        <begin position="311"/>
        <end position="321"/>
    </location>
</feature>
<dbReference type="AlphaFoldDB" id="A0A1A7WDT9"/>
<feature type="domain" description="THAP-type" evidence="7">
    <location>
        <begin position="24"/>
        <end position="109"/>
    </location>
</feature>
<dbReference type="PROSITE" id="PS50950">
    <property type="entry name" value="ZF_THAP"/>
    <property type="match status" value="1"/>
</dbReference>
<dbReference type="EMBL" id="HADW01002568">
    <property type="protein sequence ID" value="SBP03968.1"/>
    <property type="molecule type" value="Transcribed_RNA"/>
</dbReference>
<feature type="region of interest" description="Disordered" evidence="6">
    <location>
        <begin position="285"/>
        <end position="342"/>
    </location>
</feature>
<reference evidence="8" key="1">
    <citation type="submission" date="2016-05" db="EMBL/GenBank/DDBJ databases">
        <authorList>
            <person name="Lavstsen T."/>
            <person name="Jespersen J.S."/>
        </authorList>
    </citation>
    <scope>NUCLEOTIDE SEQUENCE</scope>
    <source>
        <tissue evidence="8">Brain</tissue>
    </source>
</reference>
<protein>
    <recommendedName>
        <fullName evidence="7">THAP-type domain-containing protein</fullName>
    </recommendedName>
</protein>
<dbReference type="SUPFAM" id="SSF57716">
    <property type="entry name" value="Glucocorticoid receptor-like (DNA-binding domain)"/>
    <property type="match status" value="1"/>
</dbReference>
<evidence type="ECO:0000256" key="6">
    <source>
        <dbReference type="SAM" id="MobiDB-lite"/>
    </source>
</evidence>
<feature type="compositionally biased region" description="Polar residues" evidence="6">
    <location>
        <begin position="291"/>
        <end position="303"/>
    </location>
</feature>
<dbReference type="Pfam" id="PF05485">
    <property type="entry name" value="THAP"/>
    <property type="match status" value="1"/>
</dbReference>
<feature type="region of interest" description="Disordered" evidence="6">
    <location>
        <begin position="111"/>
        <end position="143"/>
    </location>
</feature>
<dbReference type="InterPro" id="IPR006578">
    <property type="entry name" value="MADF-dom"/>
</dbReference>
<keyword evidence="3" id="KW-0862">Zinc</keyword>
<proteinExistence type="predicted"/>
<evidence type="ECO:0000256" key="3">
    <source>
        <dbReference type="ARBA" id="ARBA00022833"/>
    </source>
</evidence>
<evidence type="ECO:0000256" key="2">
    <source>
        <dbReference type="ARBA" id="ARBA00022771"/>
    </source>
</evidence>
<evidence type="ECO:0000256" key="1">
    <source>
        <dbReference type="ARBA" id="ARBA00022723"/>
    </source>
</evidence>
<name>A0A1A7WDT9_9TELE</name>
<sequence length="415" mass="47574">HAVAIVMMAAEDHEYLRKRPKLSQGAQCFAANCYNYRNLHFKKLGVSFHSFPAKHKEPDRFYQWVKACRRGDRLPSKWAQLCSDHFTDVDFDRTGQTVRLREGAVPTIFSLSAHHQRHTSRQTSRTAELHSSDPADGTNRGEQMDASSLYDVHSACCSTRICSSKRSHQRQNKPSFPANKETVESEFDERLCKEVLKYVQLHKSQLKNDKNMQLAANSWKEISQIMGRDEATCRKKWKDLRDKAIKEEAEGRSEDAGGVLRPVVTSKMTWLSAVIKLQPKQSNIPAEVENQCRTDSPVNQTEPSPRLSPEPDYEELSEPDLDSPACSCVEPESSTSVPTRTARRTVEMTQFESKLMDHLQRLDQEQAEEKQDENCTFGRMVVQFLGKLSPRQQMQAKFEIFCVMHKLSEEFLSED</sequence>
<evidence type="ECO:0000256" key="5">
    <source>
        <dbReference type="PROSITE-ProRule" id="PRU00309"/>
    </source>
</evidence>
<dbReference type="PANTHER" id="PTHR47696:SF2">
    <property type="entry name" value="PROVISIONAL ORTHOLOG OF THAP DOMAIN CONTAINING 1"/>
    <property type="match status" value="1"/>
</dbReference>
<organism evidence="8">
    <name type="scientific">Iconisemion striatum</name>
    <dbReference type="NCBI Taxonomy" id="60296"/>
    <lineage>
        <taxon>Eukaryota</taxon>
        <taxon>Metazoa</taxon>
        <taxon>Chordata</taxon>
        <taxon>Craniata</taxon>
        <taxon>Vertebrata</taxon>
        <taxon>Euteleostomi</taxon>
        <taxon>Actinopterygii</taxon>
        <taxon>Neopterygii</taxon>
        <taxon>Teleostei</taxon>
        <taxon>Neoteleostei</taxon>
        <taxon>Acanthomorphata</taxon>
        <taxon>Ovalentaria</taxon>
        <taxon>Atherinomorphae</taxon>
        <taxon>Cyprinodontiformes</taxon>
        <taxon>Nothobranchiidae</taxon>
        <taxon>Iconisemion</taxon>
    </lineage>
</organism>
<gene>
    <name evidence="8" type="primary">TMEM27</name>
</gene>
<dbReference type="InterPro" id="IPR006612">
    <property type="entry name" value="THAP_Znf"/>
</dbReference>
<accession>A0A1A7WDT9</accession>
<dbReference type="SMART" id="SM00692">
    <property type="entry name" value="DM3"/>
    <property type="match status" value="1"/>
</dbReference>
<dbReference type="GO" id="GO:0003677">
    <property type="term" value="F:DNA binding"/>
    <property type="evidence" value="ECO:0007669"/>
    <property type="project" value="UniProtKB-UniRule"/>
</dbReference>
<dbReference type="Pfam" id="PF10545">
    <property type="entry name" value="MADF_DNA_bdg"/>
    <property type="match status" value="1"/>
</dbReference>